<dbReference type="EMBL" id="CATNWA010000531">
    <property type="protein sequence ID" value="CAI9537254.1"/>
    <property type="molecule type" value="Genomic_DNA"/>
</dbReference>
<proteinExistence type="predicted"/>
<gene>
    <name evidence="2" type="ORF">SPARVUS_LOCUS1176371</name>
</gene>
<protein>
    <submittedName>
        <fullName evidence="2">Uncharacterized protein</fullName>
    </submittedName>
</protein>
<feature type="non-terminal residue" evidence="2">
    <location>
        <position position="116"/>
    </location>
</feature>
<dbReference type="Proteomes" id="UP001162483">
    <property type="component" value="Unassembled WGS sequence"/>
</dbReference>
<evidence type="ECO:0000256" key="1">
    <source>
        <dbReference type="SAM" id="Coils"/>
    </source>
</evidence>
<evidence type="ECO:0000313" key="2">
    <source>
        <dbReference type="EMBL" id="CAI9537254.1"/>
    </source>
</evidence>
<keyword evidence="3" id="KW-1185">Reference proteome</keyword>
<accession>A0ABN9AP68</accession>
<reference evidence="2" key="1">
    <citation type="submission" date="2023-05" db="EMBL/GenBank/DDBJ databases">
        <authorList>
            <person name="Stuckert A."/>
        </authorList>
    </citation>
    <scope>NUCLEOTIDE SEQUENCE</scope>
</reference>
<keyword evidence="1" id="KW-0175">Coiled coil</keyword>
<evidence type="ECO:0000313" key="3">
    <source>
        <dbReference type="Proteomes" id="UP001162483"/>
    </source>
</evidence>
<comment type="caution">
    <text evidence="2">The sequence shown here is derived from an EMBL/GenBank/DDBJ whole genome shotgun (WGS) entry which is preliminary data.</text>
</comment>
<feature type="coiled-coil region" evidence="1">
    <location>
        <begin position="15"/>
        <end position="106"/>
    </location>
</feature>
<sequence length="116" mass="13797">MSELSDRHINVQLQLDNVRLEHESLLEEKRSLQDSYDNLEEVMKFESDQLKQELSDSKRENETVKAELCNLLELLETEKEHRQNLKSQLEEDKENKSKELLKVLEENVILKKQCSE</sequence>
<name>A0ABN9AP68_9NEOB</name>
<organism evidence="2 3">
    <name type="scientific">Staurois parvus</name>
    <dbReference type="NCBI Taxonomy" id="386267"/>
    <lineage>
        <taxon>Eukaryota</taxon>
        <taxon>Metazoa</taxon>
        <taxon>Chordata</taxon>
        <taxon>Craniata</taxon>
        <taxon>Vertebrata</taxon>
        <taxon>Euteleostomi</taxon>
        <taxon>Amphibia</taxon>
        <taxon>Batrachia</taxon>
        <taxon>Anura</taxon>
        <taxon>Neobatrachia</taxon>
        <taxon>Ranoidea</taxon>
        <taxon>Ranidae</taxon>
        <taxon>Staurois</taxon>
    </lineage>
</organism>